<name>A0A1E1VXQ7_PECGO</name>
<evidence type="ECO:0000313" key="1">
    <source>
        <dbReference type="EMBL" id="JAT79516.1"/>
    </source>
</evidence>
<dbReference type="OrthoDB" id="6614653at2759"/>
<organism evidence="1">
    <name type="scientific">Pectinophora gossypiella</name>
    <name type="common">Cotton pink bollworm</name>
    <name type="synonym">Depressaria gossypiella</name>
    <dbReference type="NCBI Taxonomy" id="13191"/>
    <lineage>
        <taxon>Eukaryota</taxon>
        <taxon>Metazoa</taxon>
        <taxon>Ecdysozoa</taxon>
        <taxon>Arthropoda</taxon>
        <taxon>Hexapoda</taxon>
        <taxon>Insecta</taxon>
        <taxon>Pterygota</taxon>
        <taxon>Neoptera</taxon>
        <taxon>Endopterygota</taxon>
        <taxon>Lepidoptera</taxon>
        <taxon>Glossata</taxon>
        <taxon>Ditrysia</taxon>
        <taxon>Gelechioidea</taxon>
        <taxon>Gelechiidae</taxon>
        <taxon>Apatetrinae</taxon>
        <taxon>Pectinophora</taxon>
    </lineage>
</organism>
<sequence length="134" mass="15442">MDDLLNVLLRLKVSTNEIMLDSIQVTLATAKKNGASTLEMRECWTEILQMLWEHLQTGLNKFDDQLLCATCYYTVLTISQKRDVNDILSVVREEIIARQENRRDNTKTTQAVSLMYGLFQSSFLTQVNACEFQN</sequence>
<dbReference type="EMBL" id="GDQN01011538">
    <property type="protein sequence ID" value="JAT79516.1"/>
    <property type="molecule type" value="Transcribed_RNA"/>
</dbReference>
<accession>A0A1E1VXQ7</accession>
<proteinExistence type="predicted"/>
<dbReference type="AlphaFoldDB" id="A0A1E1VXQ7"/>
<reference evidence="1" key="1">
    <citation type="submission" date="2015-09" db="EMBL/GenBank/DDBJ databases">
        <title>De novo assembly of Pectinophora gossypiella (Pink Bollworm) gut transcriptome.</title>
        <authorList>
            <person name="Tassone E.E."/>
        </authorList>
    </citation>
    <scope>NUCLEOTIDE SEQUENCE</scope>
</reference>
<protein>
    <submittedName>
        <fullName evidence="1">Uncharacterized protein</fullName>
    </submittedName>
</protein>
<gene>
    <name evidence="1" type="ORF">g.2795</name>
</gene>
<feature type="non-terminal residue" evidence="1">
    <location>
        <position position="134"/>
    </location>
</feature>